<dbReference type="EnsemblPlants" id="PGSC0003DMT400091510">
    <property type="protein sequence ID" value="PGSC0003DMT400091510"/>
    <property type="gene ID" value="PGSC0003DMG400041081"/>
</dbReference>
<dbReference type="InterPro" id="IPR035979">
    <property type="entry name" value="RBD_domain_sf"/>
</dbReference>
<evidence type="ECO:0000256" key="1">
    <source>
        <dbReference type="SAM" id="MobiDB-lite"/>
    </source>
</evidence>
<dbReference type="Proteomes" id="UP000011115">
    <property type="component" value="Unassembled WGS sequence"/>
</dbReference>
<dbReference type="GO" id="GO:0003729">
    <property type="term" value="F:mRNA binding"/>
    <property type="evidence" value="ECO:0000318"/>
    <property type="project" value="GO_Central"/>
</dbReference>
<feature type="compositionally biased region" description="Acidic residues" evidence="1">
    <location>
        <begin position="41"/>
        <end position="50"/>
    </location>
</feature>
<sequence length="127" mass="14099">MESGLEADKYSAKLGVGAGDDIQSSDANRAVELTTGRSDDGQENANEDTPENNPSTRHTVLATVDLHPHFHELRAGVIEEYVHTQQDKGFGFARYNNHVEVDRAIQLGNTRILVNQNKKGFKHFPIE</sequence>
<protein>
    <submittedName>
        <fullName evidence="2">Oligouridylate binding protein</fullName>
    </submittedName>
</protein>
<dbReference type="eggNOG" id="KOG0118">
    <property type="taxonomic scope" value="Eukaryota"/>
</dbReference>
<reference evidence="3" key="1">
    <citation type="journal article" date="2011" name="Nature">
        <title>Genome sequence and analysis of the tuber crop potato.</title>
        <authorList>
            <consortium name="The Potato Genome Sequencing Consortium"/>
        </authorList>
    </citation>
    <scope>NUCLEOTIDE SEQUENCE [LARGE SCALE GENOMIC DNA]</scope>
    <source>
        <strain evidence="3">cv. DM1-3 516 R44</strain>
    </source>
</reference>
<accession>M1DMS6</accession>
<dbReference type="HOGENOM" id="CLU_1974451_0_0_1"/>
<evidence type="ECO:0000313" key="3">
    <source>
        <dbReference type="Proteomes" id="UP000011115"/>
    </source>
</evidence>
<dbReference type="GO" id="GO:0005829">
    <property type="term" value="C:cytosol"/>
    <property type="evidence" value="ECO:0000318"/>
    <property type="project" value="GO_Central"/>
</dbReference>
<dbReference type="AlphaFoldDB" id="M1DMS6"/>
<reference evidence="2" key="2">
    <citation type="submission" date="2015-06" db="UniProtKB">
        <authorList>
            <consortium name="EnsemblPlants"/>
        </authorList>
    </citation>
    <scope>IDENTIFICATION</scope>
    <source>
        <strain evidence="2">DM1-3 516 R44</strain>
    </source>
</reference>
<evidence type="ECO:0000313" key="2">
    <source>
        <dbReference type="EnsemblPlants" id="PGSC0003DMT400091510"/>
    </source>
</evidence>
<dbReference type="InParanoid" id="M1DMS6"/>
<dbReference type="Gramene" id="PGSC0003DMT400091510">
    <property type="protein sequence ID" value="PGSC0003DMT400091510"/>
    <property type="gene ID" value="PGSC0003DMG400041081"/>
</dbReference>
<keyword evidence="3" id="KW-1185">Reference proteome</keyword>
<organism evidence="2 3">
    <name type="scientific">Solanum tuberosum</name>
    <name type="common">Potato</name>
    <dbReference type="NCBI Taxonomy" id="4113"/>
    <lineage>
        <taxon>Eukaryota</taxon>
        <taxon>Viridiplantae</taxon>
        <taxon>Streptophyta</taxon>
        <taxon>Embryophyta</taxon>
        <taxon>Tracheophyta</taxon>
        <taxon>Spermatophyta</taxon>
        <taxon>Magnoliopsida</taxon>
        <taxon>eudicotyledons</taxon>
        <taxon>Gunneridae</taxon>
        <taxon>Pentapetalae</taxon>
        <taxon>asterids</taxon>
        <taxon>lamiids</taxon>
        <taxon>Solanales</taxon>
        <taxon>Solanaceae</taxon>
        <taxon>Solanoideae</taxon>
        <taxon>Solaneae</taxon>
        <taxon>Solanum</taxon>
    </lineage>
</organism>
<dbReference type="PaxDb" id="4113-PGSC0003DMT400091510"/>
<proteinExistence type="predicted"/>
<name>M1DMS6_SOLTU</name>
<feature type="region of interest" description="Disordered" evidence="1">
    <location>
        <begin position="14"/>
        <end position="57"/>
    </location>
</feature>
<dbReference type="STRING" id="4113.M1DMS6"/>
<dbReference type="SUPFAM" id="SSF54928">
    <property type="entry name" value="RNA-binding domain, RBD"/>
    <property type="match status" value="1"/>
</dbReference>